<name>A0ABP8GSK7_9BACT</name>
<dbReference type="InterPro" id="IPR018736">
    <property type="entry name" value="DUF2279_periplasmic_lipo"/>
</dbReference>
<reference evidence="2" key="1">
    <citation type="journal article" date="2019" name="Int. J. Syst. Evol. Microbiol.">
        <title>The Global Catalogue of Microorganisms (GCM) 10K type strain sequencing project: providing services to taxonomists for standard genome sequencing and annotation.</title>
        <authorList>
            <consortium name="The Broad Institute Genomics Platform"/>
            <consortium name="The Broad Institute Genome Sequencing Center for Infectious Disease"/>
            <person name="Wu L."/>
            <person name="Ma J."/>
        </authorList>
    </citation>
    <scope>NUCLEOTIDE SEQUENCE [LARGE SCALE GENOMIC DNA]</scope>
    <source>
        <strain evidence="2">JCM 17919</strain>
    </source>
</reference>
<comment type="caution">
    <text evidence="1">The sequence shown here is derived from an EMBL/GenBank/DDBJ whole genome shotgun (WGS) entry which is preliminary data.</text>
</comment>
<gene>
    <name evidence="1" type="ORF">GCM10023184_19860</name>
</gene>
<keyword evidence="2" id="KW-1185">Reference proteome</keyword>
<organism evidence="1 2">
    <name type="scientific">Flaviaesturariibacter amylovorans</name>
    <dbReference type="NCBI Taxonomy" id="1084520"/>
    <lineage>
        <taxon>Bacteria</taxon>
        <taxon>Pseudomonadati</taxon>
        <taxon>Bacteroidota</taxon>
        <taxon>Chitinophagia</taxon>
        <taxon>Chitinophagales</taxon>
        <taxon>Chitinophagaceae</taxon>
        <taxon>Flaviaestuariibacter</taxon>
    </lineage>
</organism>
<dbReference type="Proteomes" id="UP001501725">
    <property type="component" value="Unassembled WGS sequence"/>
</dbReference>
<evidence type="ECO:0000313" key="1">
    <source>
        <dbReference type="EMBL" id="GAA4329373.1"/>
    </source>
</evidence>
<dbReference type="EMBL" id="BAABGY010000007">
    <property type="protein sequence ID" value="GAA4329373.1"/>
    <property type="molecule type" value="Genomic_DNA"/>
</dbReference>
<evidence type="ECO:0000313" key="2">
    <source>
        <dbReference type="Proteomes" id="UP001501725"/>
    </source>
</evidence>
<accession>A0ABP8GSK7</accession>
<dbReference type="Pfam" id="PF10043">
    <property type="entry name" value="DUF2279"/>
    <property type="match status" value="1"/>
</dbReference>
<proteinExistence type="predicted"/>
<sequence length="332" mass="37246">MLLLGRAYAQDSTSLTRIDSLLRDTTPFTGRVPSLCIGCGRASAAEMLAAKPTTNAHLGRKLFVDGLGVGIYGGMLVWLNGAWYKNYQRSSFHTFNDAGEWQQMDKAGHAWAVYSMSHIGFGLWCWSGYSNKAATLLSAGSGLAFMLGVEYLDGRSAEWGWSWADVGANAFGAGLFAAQQLTWREQKIRLKFSSHMASYPSDLRARARELFGSSAQNKLLKDYNAQTYWLSFPLPERWKLPKWLRLSVGYGAQGMFGGYANEAKEPDGTVTFSRPDIKRYRQWYLAPDIDLTQIRTRSKFLRSVFYSINILKFPAPSIEYSNGSFKVHALHF</sequence>
<protein>
    <submittedName>
        <fullName evidence="1">DUF2279 domain-containing protein</fullName>
    </submittedName>
</protein>